<evidence type="ECO:0000313" key="2">
    <source>
        <dbReference type="Proteomes" id="UP001147747"/>
    </source>
</evidence>
<dbReference type="Proteomes" id="UP001147747">
    <property type="component" value="Unassembled WGS sequence"/>
</dbReference>
<dbReference type="OrthoDB" id="7289984at2759"/>
<comment type="caution">
    <text evidence="1">The sequence shown here is derived from an EMBL/GenBank/DDBJ whole genome shotgun (WGS) entry which is preliminary data.</text>
</comment>
<accession>A0A9X0B4V7</accession>
<keyword evidence="2" id="KW-1185">Reference proteome</keyword>
<reference evidence="1" key="1">
    <citation type="submission" date="2022-12" db="EMBL/GenBank/DDBJ databases">
        <authorList>
            <person name="Petersen C."/>
        </authorList>
    </citation>
    <scope>NUCLEOTIDE SEQUENCE</scope>
    <source>
        <strain evidence="1">IBT 29677</strain>
    </source>
</reference>
<dbReference type="AlphaFoldDB" id="A0A9X0B4V7"/>
<dbReference type="RefSeq" id="XP_056486062.1">
    <property type="nucleotide sequence ID" value="XM_056635442.1"/>
</dbReference>
<dbReference type="GeneID" id="81374422"/>
<reference evidence="1" key="2">
    <citation type="journal article" date="2023" name="IMA Fungus">
        <title>Comparative genomic study of the Penicillium genus elucidates a diverse pangenome and 15 lateral gene transfer events.</title>
        <authorList>
            <person name="Petersen C."/>
            <person name="Sorensen T."/>
            <person name="Nielsen M.R."/>
            <person name="Sondergaard T.E."/>
            <person name="Sorensen J.L."/>
            <person name="Fitzpatrick D.A."/>
            <person name="Frisvad J.C."/>
            <person name="Nielsen K.L."/>
        </authorList>
    </citation>
    <scope>NUCLEOTIDE SEQUENCE</scope>
    <source>
        <strain evidence="1">IBT 29677</strain>
    </source>
</reference>
<gene>
    <name evidence="1" type="ORF">N7509_010805</name>
</gene>
<dbReference type="EMBL" id="JAPZBU010000009">
    <property type="protein sequence ID" value="KAJ5388264.1"/>
    <property type="molecule type" value="Genomic_DNA"/>
</dbReference>
<evidence type="ECO:0000313" key="1">
    <source>
        <dbReference type="EMBL" id="KAJ5388264.1"/>
    </source>
</evidence>
<organism evidence="1 2">
    <name type="scientific">Penicillium cosmopolitanum</name>
    <dbReference type="NCBI Taxonomy" id="1131564"/>
    <lineage>
        <taxon>Eukaryota</taxon>
        <taxon>Fungi</taxon>
        <taxon>Dikarya</taxon>
        <taxon>Ascomycota</taxon>
        <taxon>Pezizomycotina</taxon>
        <taxon>Eurotiomycetes</taxon>
        <taxon>Eurotiomycetidae</taxon>
        <taxon>Eurotiales</taxon>
        <taxon>Aspergillaceae</taxon>
        <taxon>Penicillium</taxon>
    </lineage>
</organism>
<protein>
    <submittedName>
        <fullName evidence="1">Uncharacterized protein</fullName>
    </submittedName>
</protein>
<sequence length="64" mass="7179">MLYLTKRMDSYFFIWGGKDGDLSAEEGANAVTYIISSADQDSNGLFKNICVPGYDQYNGKEIAW</sequence>
<name>A0A9X0B4V7_9EURO</name>
<proteinExistence type="predicted"/>